<protein>
    <submittedName>
        <fullName evidence="1">Uncharacterized protein</fullName>
    </submittedName>
</protein>
<evidence type="ECO:0000313" key="1">
    <source>
        <dbReference type="EMBL" id="KAK7680333.1"/>
    </source>
</evidence>
<gene>
    <name evidence="1" type="ORF">QCA50_016573</name>
</gene>
<accession>A0AAW0FF58</accession>
<name>A0AAW0FF58_9APHY</name>
<keyword evidence="2" id="KW-1185">Reference proteome</keyword>
<proteinExistence type="predicted"/>
<reference evidence="1 2" key="1">
    <citation type="submission" date="2022-09" db="EMBL/GenBank/DDBJ databases">
        <authorList>
            <person name="Palmer J.M."/>
        </authorList>
    </citation>
    <scope>NUCLEOTIDE SEQUENCE [LARGE SCALE GENOMIC DNA]</scope>
    <source>
        <strain evidence="1 2">DSM 7382</strain>
    </source>
</reference>
<sequence>MKVCDGDLIVTILCSQRIQTRAYGFQLTRIRASFYLVFFQTHSQVKSAPTIALIYRSGVLLGKSDDQSTKILHTTHHFNAAFIWKCKTRKTPDRDSDNSDIAHHVLTLKPHMNGVS</sequence>
<organism evidence="1 2">
    <name type="scientific">Cerrena zonata</name>
    <dbReference type="NCBI Taxonomy" id="2478898"/>
    <lineage>
        <taxon>Eukaryota</taxon>
        <taxon>Fungi</taxon>
        <taxon>Dikarya</taxon>
        <taxon>Basidiomycota</taxon>
        <taxon>Agaricomycotina</taxon>
        <taxon>Agaricomycetes</taxon>
        <taxon>Polyporales</taxon>
        <taxon>Cerrenaceae</taxon>
        <taxon>Cerrena</taxon>
    </lineage>
</organism>
<evidence type="ECO:0000313" key="2">
    <source>
        <dbReference type="Proteomes" id="UP001385951"/>
    </source>
</evidence>
<comment type="caution">
    <text evidence="1">The sequence shown here is derived from an EMBL/GenBank/DDBJ whole genome shotgun (WGS) entry which is preliminary data.</text>
</comment>
<dbReference type="AlphaFoldDB" id="A0AAW0FF58"/>
<dbReference type="Proteomes" id="UP001385951">
    <property type="component" value="Unassembled WGS sequence"/>
</dbReference>
<dbReference type="EMBL" id="JASBNA010000050">
    <property type="protein sequence ID" value="KAK7680333.1"/>
    <property type="molecule type" value="Genomic_DNA"/>
</dbReference>